<dbReference type="PANTHER" id="PTHR40032">
    <property type="entry name" value="EXPORTED PROTEIN-RELATED"/>
    <property type="match status" value="1"/>
</dbReference>
<reference evidence="3 4" key="1">
    <citation type="submission" date="2021-06" db="EMBL/GenBank/DDBJ databases">
        <authorList>
            <person name="Kallberg Y."/>
            <person name="Tangrot J."/>
            <person name="Rosling A."/>
        </authorList>
    </citation>
    <scope>NUCLEOTIDE SEQUENCE [LARGE SCALE GENOMIC DNA]</scope>
    <source>
        <strain evidence="3 4">120-4 pot B 10/14</strain>
    </source>
</reference>
<sequence length="194" mass="22074">MLSSIYFIIVLCLISACASYDGIKARNYATAHCDNKKHNAAYPTFPEDCTNFASQVLEAGGISQSTSWYCHKPCKKTPGSRCYNDYEYTTSWSVVDDLYNYLIKNKIARKCDLKDLQPGDLIQYNKKKTTFFFWTSDDWHHTAISITFANKSAITAHLGSKRHKKNKAESIEKGNLLIQPTFNTFILAQDSKQL</sequence>
<evidence type="ECO:0000256" key="1">
    <source>
        <dbReference type="SAM" id="SignalP"/>
    </source>
</evidence>
<keyword evidence="4" id="KW-1185">Reference proteome</keyword>
<feature type="non-terminal residue" evidence="3">
    <location>
        <position position="194"/>
    </location>
</feature>
<dbReference type="PANTHER" id="PTHR40032:SF1">
    <property type="entry name" value="EXPORTED PROTEIN"/>
    <property type="match status" value="1"/>
</dbReference>
<evidence type="ECO:0000313" key="4">
    <source>
        <dbReference type="Proteomes" id="UP000789901"/>
    </source>
</evidence>
<dbReference type="InterPro" id="IPR024301">
    <property type="entry name" value="Amidase_6"/>
</dbReference>
<accession>A0ABN7W9B0</accession>
<protein>
    <submittedName>
        <fullName evidence="3">20980_t:CDS:1</fullName>
    </submittedName>
</protein>
<organism evidence="3 4">
    <name type="scientific">Gigaspora margarita</name>
    <dbReference type="NCBI Taxonomy" id="4874"/>
    <lineage>
        <taxon>Eukaryota</taxon>
        <taxon>Fungi</taxon>
        <taxon>Fungi incertae sedis</taxon>
        <taxon>Mucoromycota</taxon>
        <taxon>Glomeromycotina</taxon>
        <taxon>Glomeromycetes</taxon>
        <taxon>Diversisporales</taxon>
        <taxon>Gigasporaceae</taxon>
        <taxon>Gigaspora</taxon>
    </lineage>
</organism>
<name>A0ABN7W9B0_GIGMA</name>
<keyword evidence="1" id="KW-0732">Signal</keyword>
<dbReference type="Proteomes" id="UP000789901">
    <property type="component" value="Unassembled WGS sequence"/>
</dbReference>
<feature type="signal peptide" evidence="1">
    <location>
        <begin position="1"/>
        <end position="19"/>
    </location>
</feature>
<evidence type="ECO:0000259" key="2">
    <source>
        <dbReference type="Pfam" id="PF12671"/>
    </source>
</evidence>
<feature type="chain" id="PRO_5045668883" evidence="1">
    <location>
        <begin position="20"/>
        <end position="194"/>
    </location>
</feature>
<proteinExistence type="predicted"/>
<dbReference type="Pfam" id="PF12671">
    <property type="entry name" value="Amidase_6"/>
    <property type="match status" value="1"/>
</dbReference>
<feature type="domain" description="Putative amidase" evidence="2">
    <location>
        <begin position="19"/>
        <end position="159"/>
    </location>
</feature>
<gene>
    <name evidence="3" type="ORF">GMARGA_LOCUS27932</name>
</gene>
<evidence type="ECO:0000313" key="3">
    <source>
        <dbReference type="EMBL" id="CAG8821856.1"/>
    </source>
</evidence>
<comment type="caution">
    <text evidence="3">The sequence shown here is derived from an EMBL/GenBank/DDBJ whole genome shotgun (WGS) entry which is preliminary data.</text>
</comment>
<dbReference type="EMBL" id="CAJVQB010034911">
    <property type="protein sequence ID" value="CAG8821856.1"/>
    <property type="molecule type" value="Genomic_DNA"/>
</dbReference>